<evidence type="ECO:0000313" key="6">
    <source>
        <dbReference type="Proteomes" id="UP001180020"/>
    </source>
</evidence>
<evidence type="ECO:0000256" key="1">
    <source>
        <dbReference type="ARBA" id="ARBA00022805"/>
    </source>
</evidence>
<evidence type="ECO:0000259" key="4">
    <source>
        <dbReference type="Pfam" id="PF01103"/>
    </source>
</evidence>
<dbReference type="FunFam" id="2.40.160.50:FF:000007">
    <property type="entry name" value="Outer envelope protein 80, chloroplastic"/>
    <property type="match status" value="1"/>
</dbReference>
<dbReference type="Proteomes" id="UP001180020">
    <property type="component" value="Unassembled WGS sequence"/>
</dbReference>
<dbReference type="GO" id="GO:0009793">
    <property type="term" value="P:embryo development ending in seed dormancy"/>
    <property type="evidence" value="ECO:0007669"/>
    <property type="project" value="TreeGrafter"/>
</dbReference>
<comment type="subcellular location">
    <subcellularLocation>
        <location evidence="3">Plastid</location>
        <location evidence="3">Chloroplast outer membrane</location>
    </subcellularLocation>
</comment>
<reference evidence="5" key="1">
    <citation type="journal article" date="2023" name="Nat. Commun.">
        <title>Diploid and tetraploid genomes of Acorus and the evolution of monocots.</title>
        <authorList>
            <person name="Ma L."/>
            <person name="Liu K.W."/>
            <person name="Li Z."/>
            <person name="Hsiao Y.Y."/>
            <person name="Qi Y."/>
            <person name="Fu T."/>
            <person name="Tang G.D."/>
            <person name="Zhang D."/>
            <person name="Sun W.H."/>
            <person name="Liu D.K."/>
            <person name="Li Y."/>
            <person name="Chen G.Z."/>
            <person name="Liu X.D."/>
            <person name="Liao X.Y."/>
            <person name="Jiang Y.T."/>
            <person name="Yu X."/>
            <person name="Hao Y."/>
            <person name="Huang J."/>
            <person name="Zhao X.W."/>
            <person name="Ke S."/>
            <person name="Chen Y.Y."/>
            <person name="Wu W.L."/>
            <person name="Hsu J.L."/>
            <person name="Lin Y.F."/>
            <person name="Huang M.D."/>
            <person name="Li C.Y."/>
            <person name="Huang L."/>
            <person name="Wang Z.W."/>
            <person name="Zhao X."/>
            <person name="Zhong W.Y."/>
            <person name="Peng D.H."/>
            <person name="Ahmad S."/>
            <person name="Lan S."/>
            <person name="Zhang J.S."/>
            <person name="Tsai W.C."/>
            <person name="Van de Peer Y."/>
            <person name="Liu Z.J."/>
        </authorList>
    </citation>
    <scope>NUCLEOTIDE SEQUENCE</scope>
    <source>
        <strain evidence="5">CP</strain>
    </source>
</reference>
<sequence>MGAQKSIHAGKARIDVNVDLTHKLCAALMPPSLLRRSGLFSEVIARLCIKHPNLFGRREKLDVMWNKGLCDSNLLITFRRPRSLSLSQQSFIVEHSITPEIGVLGVPLEGFTHSGGCGINLRRFSMGVDFSEPPSSHWSSTTSVKLEHISPINDEGRPIDRDLDGFLVTCSGNSHDNMVVLKQEAQYAVADERSFTRLNFQIEQGLPVLSKWLIFNRVKLVISKGVKLGPAFLVTSLTGGSVVGDMAPYQAFSIGGLNSVRGYGEGAVGSGRSCLVMNSELAVPLMQGLEGTIFLDCGTDMGSAHYVPGNPALRQGKPGSGIGCGYGFRINSRFGQLQADYAINAFNRKTFYFSINSGVS</sequence>
<dbReference type="PANTHER" id="PTHR12815:SF40">
    <property type="entry name" value="OUTER ENVELOPE PROTEIN 36, CHLOROPLASTIC-RELATED"/>
    <property type="match status" value="1"/>
</dbReference>
<keyword evidence="1" id="KW-0934">Plastid</keyword>
<dbReference type="InterPro" id="IPR000184">
    <property type="entry name" value="Bac_surfAg_D15"/>
</dbReference>
<dbReference type="PANTHER" id="PTHR12815">
    <property type="entry name" value="SORTING AND ASSEMBLY MACHINERY SAMM50 PROTEIN FAMILY MEMBER"/>
    <property type="match status" value="1"/>
</dbReference>
<dbReference type="Gene3D" id="2.40.160.50">
    <property type="entry name" value="membrane protein fhac: a member of the omp85/tpsb transporter family"/>
    <property type="match status" value="1"/>
</dbReference>
<proteinExistence type="predicted"/>
<dbReference type="InterPro" id="IPR039910">
    <property type="entry name" value="D15-like"/>
</dbReference>
<evidence type="ECO:0000313" key="5">
    <source>
        <dbReference type="EMBL" id="KAK1310342.1"/>
    </source>
</evidence>
<dbReference type="AlphaFoldDB" id="A0AAV9EE88"/>
<name>A0AAV9EE88_ACOCL</name>
<dbReference type="GO" id="GO:0009658">
    <property type="term" value="P:chloroplast organization"/>
    <property type="evidence" value="ECO:0007669"/>
    <property type="project" value="TreeGrafter"/>
</dbReference>
<organism evidence="5 6">
    <name type="scientific">Acorus calamus</name>
    <name type="common">Sweet flag</name>
    <dbReference type="NCBI Taxonomy" id="4465"/>
    <lineage>
        <taxon>Eukaryota</taxon>
        <taxon>Viridiplantae</taxon>
        <taxon>Streptophyta</taxon>
        <taxon>Embryophyta</taxon>
        <taxon>Tracheophyta</taxon>
        <taxon>Spermatophyta</taxon>
        <taxon>Magnoliopsida</taxon>
        <taxon>Liliopsida</taxon>
        <taxon>Acoraceae</taxon>
        <taxon>Acorus</taxon>
    </lineage>
</organism>
<keyword evidence="6" id="KW-1185">Reference proteome</keyword>
<dbReference type="GO" id="GO:0009707">
    <property type="term" value="C:chloroplast outer membrane"/>
    <property type="evidence" value="ECO:0007669"/>
    <property type="project" value="UniProtKB-SubCell"/>
</dbReference>
<accession>A0AAV9EE88</accession>
<dbReference type="EMBL" id="JAUJYO010000008">
    <property type="protein sequence ID" value="KAK1310342.1"/>
    <property type="molecule type" value="Genomic_DNA"/>
</dbReference>
<dbReference type="Pfam" id="PF01103">
    <property type="entry name" value="Omp85"/>
    <property type="match status" value="1"/>
</dbReference>
<comment type="caution">
    <text evidence="5">The sequence shown here is derived from an EMBL/GenBank/DDBJ whole genome shotgun (WGS) entry which is preliminary data.</text>
</comment>
<keyword evidence="2" id="KW-0472">Membrane</keyword>
<protein>
    <recommendedName>
        <fullName evidence="4">Bacterial surface antigen (D15) domain-containing protein</fullName>
    </recommendedName>
</protein>
<evidence type="ECO:0000256" key="2">
    <source>
        <dbReference type="ARBA" id="ARBA00023136"/>
    </source>
</evidence>
<feature type="domain" description="Bacterial surface antigen (D15)" evidence="4">
    <location>
        <begin position="53"/>
        <end position="355"/>
    </location>
</feature>
<keyword evidence="1" id="KW-1002">Plastid outer membrane</keyword>
<reference evidence="5" key="2">
    <citation type="submission" date="2023-06" db="EMBL/GenBank/DDBJ databases">
        <authorList>
            <person name="Ma L."/>
            <person name="Liu K.-W."/>
            <person name="Li Z."/>
            <person name="Hsiao Y.-Y."/>
            <person name="Qi Y."/>
            <person name="Fu T."/>
            <person name="Tang G."/>
            <person name="Zhang D."/>
            <person name="Sun W.-H."/>
            <person name="Liu D.-K."/>
            <person name="Li Y."/>
            <person name="Chen G.-Z."/>
            <person name="Liu X.-D."/>
            <person name="Liao X.-Y."/>
            <person name="Jiang Y.-T."/>
            <person name="Yu X."/>
            <person name="Hao Y."/>
            <person name="Huang J."/>
            <person name="Zhao X.-W."/>
            <person name="Ke S."/>
            <person name="Chen Y.-Y."/>
            <person name="Wu W.-L."/>
            <person name="Hsu J.-L."/>
            <person name="Lin Y.-F."/>
            <person name="Huang M.-D."/>
            <person name="Li C.-Y."/>
            <person name="Huang L."/>
            <person name="Wang Z.-W."/>
            <person name="Zhao X."/>
            <person name="Zhong W.-Y."/>
            <person name="Peng D.-H."/>
            <person name="Ahmad S."/>
            <person name="Lan S."/>
            <person name="Zhang J.-S."/>
            <person name="Tsai W.-C."/>
            <person name="Van De Peer Y."/>
            <person name="Liu Z.-J."/>
        </authorList>
    </citation>
    <scope>NUCLEOTIDE SEQUENCE</scope>
    <source>
        <strain evidence="5">CP</strain>
        <tissue evidence="5">Leaves</tissue>
    </source>
</reference>
<evidence type="ECO:0000256" key="3">
    <source>
        <dbReference type="ARBA" id="ARBA00024013"/>
    </source>
</evidence>
<gene>
    <name evidence="5" type="ORF">QJS10_CPA08g00022</name>
</gene>